<dbReference type="SUPFAM" id="SSF88946">
    <property type="entry name" value="Sigma2 domain of RNA polymerase sigma factors"/>
    <property type="match status" value="1"/>
</dbReference>
<dbReference type="Gene3D" id="1.10.1740.10">
    <property type="match status" value="1"/>
</dbReference>
<evidence type="ECO:0000259" key="6">
    <source>
        <dbReference type="Pfam" id="PF04542"/>
    </source>
</evidence>
<keyword evidence="2" id="KW-0805">Transcription regulation</keyword>
<dbReference type="GO" id="GO:0003677">
    <property type="term" value="F:DNA binding"/>
    <property type="evidence" value="ECO:0007669"/>
    <property type="project" value="UniProtKB-KW"/>
</dbReference>
<dbReference type="NCBIfam" id="TIGR02937">
    <property type="entry name" value="sigma70-ECF"/>
    <property type="match status" value="1"/>
</dbReference>
<keyword evidence="4" id="KW-0238">DNA-binding</keyword>
<dbReference type="PANTHER" id="PTHR43133">
    <property type="entry name" value="RNA POLYMERASE ECF-TYPE SIGMA FACTO"/>
    <property type="match status" value="1"/>
</dbReference>
<dbReference type="GO" id="GO:0006352">
    <property type="term" value="P:DNA-templated transcription initiation"/>
    <property type="evidence" value="ECO:0007669"/>
    <property type="project" value="InterPro"/>
</dbReference>
<dbReference type="SUPFAM" id="SSF88659">
    <property type="entry name" value="Sigma3 and sigma4 domains of RNA polymerase sigma factors"/>
    <property type="match status" value="1"/>
</dbReference>
<dbReference type="Gene3D" id="1.10.10.10">
    <property type="entry name" value="Winged helix-like DNA-binding domain superfamily/Winged helix DNA-binding domain"/>
    <property type="match status" value="1"/>
</dbReference>
<protein>
    <submittedName>
        <fullName evidence="8">Sigma-70 family RNA polymerase sigma factor</fullName>
    </submittedName>
</protein>
<dbReference type="Pfam" id="PF04542">
    <property type="entry name" value="Sigma70_r2"/>
    <property type="match status" value="1"/>
</dbReference>
<evidence type="ECO:0000256" key="4">
    <source>
        <dbReference type="ARBA" id="ARBA00023125"/>
    </source>
</evidence>
<keyword evidence="3" id="KW-0731">Sigma factor</keyword>
<dbReference type="InterPro" id="IPR039425">
    <property type="entry name" value="RNA_pol_sigma-70-like"/>
</dbReference>
<evidence type="ECO:0000313" key="8">
    <source>
        <dbReference type="EMBL" id="MBC5636589.1"/>
    </source>
</evidence>
<accession>A0A923RHH8</accession>
<dbReference type="AlphaFoldDB" id="A0A923RHH8"/>
<keyword evidence="5" id="KW-0804">Transcription</keyword>
<dbReference type="InterPro" id="IPR007627">
    <property type="entry name" value="RNA_pol_sigma70_r2"/>
</dbReference>
<keyword evidence="9" id="KW-1185">Reference proteome</keyword>
<dbReference type="Pfam" id="PF04545">
    <property type="entry name" value="Sigma70_r4"/>
    <property type="match status" value="1"/>
</dbReference>
<name>A0A923RHH8_9BACI</name>
<feature type="domain" description="RNA polymerase sigma-70 region 4" evidence="7">
    <location>
        <begin position="125"/>
        <end position="174"/>
    </location>
</feature>
<dbReference type="InterPro" id="IPR007630">
    <property type="entry name" value="RNA_pol_sigma70_r4"/>
</dbReference>
<evidence type="ECO:0000313" key="9">
    <source>
        <dbReference type="Proteomes" id="UP000637359"/>
    </source>
</evidence>
<evidence type="ECO:0000256" key="1">
    <source>
        <dbReference type="ARBA" id="ARBA00010641"/>
    </source>
</evidence>
<proteinExistence type="inferred from homology"/>
<sequence length="187" mass="21834">MDTKQDEKLLKLMAKGSQAAFNQFYETYVSFVLQIAITVLADRQEAEDICHDVFIEVFQKPMQYKPDKGSVKAWLAVKTRSRCIDRLRKHQPVLLNKLEKLDTIQSVKLEMYVLKEIEKEILEDAINKLPPKQRELIYGAYFEGKTQRELATIYGKPIGTIKSSIRYGLQNLRKQKSLLHWARTDKE</sequence>
<dbReference type="InterPro" id="IPR014284">
    <property type="entry name" value="RNA_pol_sigma-70_dom"/>
</dbReference>
<evidence type="ECO:0000256" key="2">
    <source>
        <dbReference type="ARBA" id="ARBA00023015"/>
    </source>
</evidence>
<evidence type="ECO:0000256" key="3">
    <source>
        <dbReference type="ARBA" id="ARBA00023082"/>
    </source>
</evidence>
<dbReference type="InterPro" id="IPR036388">
    <property type="entry name" value="WH-like_DNA-bd_sf"/>
</dbReference>
<dbReference type="InterPro" id="IPR013325">
    <property type="entry name" value="RNA_pol_sigma_r2"/>
</dbReference>
<comment type="caution">
    <text evidence="8">The sequence shown here is derived from an EMBL/GenBank/DDBJ whole genome shotgun (WGS) entry which is preliminary data.</text>
</comment>
<reference evidence="8" key="1">
    <citation type="submission" date="2020-08" db="EMBL/GenBank/DDBJ databases">
        <title>Genome public.</title>
        <authorList>
            <person name="Liu C."/>
            <person name="Sun Q."/>
        </authorList>
    </citation>
    <scope>NUCLEOTIDE SEQUENCE</scope>
    <source>
        <strain evidence="8">BX22</strain>
    </source>
</reference>
<dbReference type="Proteomes" id="UP000637359">
    <property type="component" value="Unassembled WGS sequence"/>
</dbReference>
<dbReference type="InterPro" id="IPR013324">
    <property type="entry name" value="RNA_pol_sigma_r3/r4-like"/>
</dbReference>
<dbReference type="GO" id="GO:0016987">
    <property type="term" value="F:sigma factor activity"/>
    <property type="evidence" value="ECO:0007669"/>
    <property type="project" value="UniProtKB-KW"/>
</dbReference>
<dbReference type="CDD" id="cd06171">
    <property type="entry name" value="Sigma70_r4"/>
    <property type="match status" value="1"/>
</dbReference>
<feature type="domain" description="RNA polymerase sigma-70 region 2" evidence="6">
    <location>
        <begin position="24"/>
        <end position="91"/>
    </location>
</feature>
<comment type="similarity">
    <text evidence="1">Belongs to the sigma-70 factor family. ECF subfamily.</text>
</comment>
<gene>
    <name evidence="8" type="ORF">H8S33_07100</name>
</gene>
<dbReference type="PANTHER" id="PTHR43133:SF62">
    <property type="entry name" value="RNA POLYMERASE SIGMA FACTOR SIGZ"/>
    <property type="match status" value="1"/>
</dbReference>
<evidence type="ECO:0000256" key="5">
    <source>
        <dbReference type="ARBA" id="ARBA00023163"/>
    </source>
</evidence>
<organism evidence="8 9">
    <name type="scientific">Ornithinibacillus hominis</name>
    <dbReference type="NCBI Taxonomy" id="2763055"/>
    <lineage>
        <taxon>Bacteria</taxon>
        <taxon>Bacillati</taxon>
        <taxon>Bacillota</taxon>
        <taxon>Bacilli</taxon>
        <taxon>Bacillales</taxon>
        <taxon>Bacillaceae</taxon>
        <taxon>Ornithinibacillus</taxon>
    </lineage>
</organism>
<evidence type="ECO:0000259" key="7">
    <source>
        <dbReference type="Pfam" id="PF04545"/>
    </source>
</evidence>
<dbReference type="EMBL" id="JACOOL010000004">
    <property type="protein sequence ID" value="MBC5636589.1"/>
    <property type="molecule type" value="Genomic_DNA"/>
</dbReference>
<dbReference type="RefSeq" id="WP_186869293.1">
    <property type="nucleotide sequence ID" value="NZ_JACOOL010000004.1"/>
</dbReference>